<dbReference type="PROSITE" id="PS51931">
    <property type="entry name" value="BMC_CP"/>
    <property type="match status" value="1"/>
</dbReference>
<dbReference type="PANTHER" id="PTHR40449">
    <property type="entry name" value="ETHANOLAMINE UTILIZATION PROTEIN EUTS"/>
    <property type="match status" value="1"/>
</dbReference>
<reference evidence="4 5" key="1">
    <citation type="submission" date="2019-11" db="EMBL/GenBank/DDBJ databases">
        <authorList>
            <person name="Holert J."/>
        </authorList>
    </citation>
    <scope>NUCLEOTIDE SEQUENCE [LARGE SCALE GENOMIC DNA]</scope>
    <source>
        <strain evidence="4">SB11_3</strain>
    </source>
</reference>
<accession>A0A5S9R0C0</accession>
<gene>
    <name evidence="4" type="primary">eutS</name>
    <name evidence="4" type="ORF">OPDIPICF_03317</name>
</gene>
<comment type="subcellular location">
    <subcellularLocation>
        <location evidence="1">Bacterial microcompartment</location>
    </subcellularLocation>
</comment>
<keyword evidence="2" id="KW-1283">Bacterial microcompartment</keyword>
<dbReference type="InterPro" id="IPR037233">
    <property type="entry name" value="CcmK-like_sf"/>
</dbReference>
<dbReference type="NCBIfam" id="NF012012">
    <property type="entry name" value="PRK15468.1"/>
    <property type="match status" value="1"/>
</dbReference>
<evidence type="ECO:0000256" key="2">
    <source>
        <dbReference type="ARBA" id="ARBA00024446"/>
    </source>
</evidence>
<dbReference type="EMBL" id="CACSIO010000061">
    <property type="protein sequence ID" value="CAA0125014.1"/>
    <property type="molecule type" value="Genomic_DNA"/>
</dbReference>
<dbReference type="OrthoDB" id="5457140at2"/>
<protein>
    <submittedName>
        <fullName evidence="4">Ethanolamine utilization protein EutS</fullName>
    </submittedName>
</protein>
<dbReference type="InterPro" id="IPR000249">
    <property type="entry name" value="BMC_dom"/>
</dbReference>
<dbReference type="PANTHER" id="PTHR40449:SF2">
    <property type="entry name" value="BACTERIAL MICROCOMPARTMENT SHELL PROTEIN EUTS"/>
    <property type="match status" value="1"/>
</dbReference>
<dbReference type="SUPFAM" id="SSF143414">
    <property type="entry name" value="CcmK-like"/>
    <property type="match status" value="1"/>
</dbReference>
<name>A0A5S9R0C0_9GAMM</name>
<dbReference type="CDD" id="cd07046">
    <property type="entry name" value="BMC_PduU-EutS"/>
    <property type="match status" value="1"/>
</dbReference>
<dbReference type="GO" id="GO:0031469">
    <property type="term" value="C:bacterial microcompartment"/>
    <property type="evidence" value="ECO:0007669"/>
    <property type="project" value="UniProtKB-SubCell"/>
</dbReference>
<dbReference type="Gene3D" id="3.30.70.1710">
    <property type="match status" value="1"/>
</dbReference>
<evidence type="ECO:0000256" key="1">
    <source>
        <dbReference type="ARBA" id="ARBA00024322"/>
    </source>
</evidence>
<keyword evidence="5" id="KW-1185">Reference proteome</keyword>
<organism evidence="4 5">
    <name type="scientific">BD1-7 clade bacterium</name>
    <dbReference type="NCBI Taxonomy" id="2029982"/>
    <lineage>
        <taxon>Bacteria</taxon>
        <taxon>Pseudomonadati</taxon>
        <taxon>Pseudomonadota</taxon>
        <taxon>Gammaproteobacteria</taxon>
        <taxon>Cellvibrionales</taxon>
        <taxon>Spongiibacteraceae</taxon>
        <taxon>BD1-7 clade</taxon>
    </lineage>
</organism>
<dbReference type="Pfam" id="PF00936">
    <property type="entry name" value="BMC"/>
    <property type="match status" value="1"/>
</dbReference>
<sequence>MYSSNGQDHSLPGQPHHTERIIQEYVPGKQVTLAHMIANPGEELCVKVGVHHAEAIGILTLTPGETAIIAGDIATKAASIEIGFLDRFSGALVIAGSIGSVSEALDAVARVTREVLDFSVCEVTRT</sequence>
<dbReference type="AlphaFoldDB" id="A0A5S9R0C0"/>
<dbReference type="InterPro" id="IPR044870">
    <property type="entry name" value="BMC_CP"/>
</dbReference>
<dbReference type="Proteomes" id="UP000441399">
    <property type="component" value="Unassembled WGS sequence"/>
</dbReference>
<proteinExistence type="predicted"/>
<evidence type="ECO:0000259" key="3">
    <source>
        <dbReference type="PROSITE" id="PS51931"/>
    </source>
</evidence>
<dbReference type="SMART" id="SM00877">
    <property type="entry name" value="BMC"/>
    <property type="match status" value="1"/>
</dbReference>
<feature type="domain" description="BMC circularly permuted" evidence="3">
    <location>
        <begin position="20"/>
        <end position="118"/>
    </location>
</feature>
<dbReference type="PIRSF" id="PIRSF012296">
    <property type="entry name" value="EutS_PduU"/>
    <property type="match status" value="1"/>
</dbReference>
<evidence type="ECO:0000313" key="4">
    <source>
        <dbReference type="EMBL" id="CAA0125014.1"/>
    </source>
</evidence>
<evidence type="ECO:0000313" key="5">
    <source>
        <dbReference type="Proteomes" id="UP000441399"/>
    </source>
</evidence>
<dbReference type="InterPro" id="IPR009307">
    <property type="entry name" value="EutS/PduU/CutR"/>
</dbReference>